<organism evidence="4 5">
    <name type="scientific">Pseudaminobacter salicylatoxidans</name>
    <dbReference type="NCBI Taxonomy" id="93369"/>
    <lineage>
        <taxon>Bacteria</taxon>
        <taxon>Pseudomonadati</taxon>
        <taxon>Pseudomonadota</taxon>
        <taxon>Alphaproteobacteria</taxon>
        <taxon>Hyphomicrobiales</taxon>
        <taxon>Phyllobacteriaceae</taxon>
        <taxon>Pseudaminobacter</taxon>
    </lineage>
</organism>
<evidence type="ECO:0000313" key="5">
    <source>
        <dbReference type="Proteomes" id="UP000245396"/>
    </source>
</evidence>
<dbReference type="PANTHER" id="PTHR35936:SF19">
    <property type="entry name" value="AMINO-ACID-BINDING PROTEIN YXEM-RELATED"/>
    <property type="match status" value="1"/>
</dbReference>
<protein>
    <submittedName>
        <fullName evidence="4">Amino acid ABC transporter substrate-binding protein (PAAT family)</fullName>
    </submittedName>
</protein>
<feature type="chain" id="PRO_5016303482" evidence="2">
    <location>
        <begin position="33"/>
        <end position="288"/>
    </location>
</feature>
<dbReference type="Gene3D" id="3.40.190.10">
    <property type="entry name" value="Periplasmic binding protein-like II"/>
    <property type="match status" value="2"/>
</dbReference>
<dbReference type="AlphaFoldDB" id="A0A316C0C9"/>
<evidence type="ECO:0000256" key="2">
    <source>
        <dbReference type="SAM" id="SignalP"/>
    </source>
</evidence>
<keyword evidence="1 2" id="KW-0732">Signal</keyword>
<evidence type="ECO:0000259" key="3">
    <source>
        <dbReference type="SMART" id="SM00062"/>
    </source>
</evidence>
<dbReference type="STRING" id="1192868.GCA_000304395_02324"/>
<name>A0A316C0C9_PSESE</name>
<evidence type="ECO:0000256" key="1">
    <source>
        <dbReference type="ARBA" id="ARBA00022729"/>
    </source>
</evidence>
<accession>A0A316C0C9</accession>
<dbReference type="InterPro" id="IPR001638">
    <property type="entry name" value="Solute-binding_3/MltF_N"/>
</dbReference>
<reference evidence="4 5" key="1">
    <citation type="submission" date="2018-05" db="EMBL/GenBank/DDBJ databases">
        <title>Genomic Encyclopedia of Type Strains, Phase IV (KMG-IV): sequencing the most valuable type-strain genomes for metagenomic binning, comparative biology and taxonomic classification.</title>
        <authorList>
            <person name="Goeker M."/>
        </authorList>
    </citation>
    <scope>NUCLEOTIDE SEQUENCE [LARGE SCALE GENOMIC DNA]</scope>
    <source>
        <strain evidence="4 5">DSM 6986</strain>
    </source>
</reference>
<evidence type="ECO:0000313" key="4">
    <source>
        <dbReference type="EMBL" id="PWJ81032.1"/>
    </source>
</evidence>
<sequence>MSTNNGKSDMKRFVAAVAALGCVVVGAASAQAGETLDRVMKNKVLVEVTDQAYPPFSFLNDKGEMDGFDIDVAKEFAKRLGVELKVETPSWAIITAGNWKGRWDICICSMTPTTERAAVLDFVNEYYAAPAVIVVNSDNEDIKGASDLSGKKLGAEAGTTYEKYIEKQLVIDVPGVDPVKPEFPFDNATAVPYDSEDTAFQDLALGSGKRLDAIVSGYLTARERVEKAEGKFKIVGDTLFAEPIWVSVDKGDPEWEARIKEIFKDMEGDGTLTKLSEKWTGKDISSKQ</sequence>
<gene>
    <name evidence="4" type="ORF">C7441_111153</name>
</gene>
<keyword evidence="5" id="KW-1185">Reference proteome</keyword>
<dbReference type="PANTHER" id="PTHR35936">
    <property type="entry name" value="MEMBRANE-BOUND LYTIC MUREIN TRANSGLYCOSYLASE F"/>
    <property type="match status" value="1"/>
</dbReference>
<feature type="domain" description="Solute-binding protein family 3/N-terminal" evidence="3">
    <location>
        <begin position="43"/>
        <end position="283"/>
    </location>
</feature>
<dbReference type="Proteomes" id="UP000245396">
    <property type="component" value="Unassembled WGS sequence"/>
</dbReference>
<dbReference type="EMBL" id="QGGG01000011">
    <property type="protein sequence ID" value="PWJ81032.1"/>
    <property type="molecule type" value="Genomic_DNA"/>
</dbReference>
<dbReference type="SMART" id="SM00062">
    <property type="entry name" value="PBPb"/>
    <property type="match status" value="1"/>
</dbReference>
<dbReference type="SUPFAM" id="SSF53850">
    <property type="entry name" value="Periplasmic binding protein-like II"/>
    <property type="match status" value="1"/>
</dbReference>
<dbReference type="Pfam" id="PF00497">
    <property type="entry name" value="SBP_bac_3"/>
    <property type="match status" value="1"/>
</dbReference>
<feature type="signal peptide" evidence="2">
    <location>
        <begin position="1"/>
        <end position="32"/>
    </location>
</feature>
<comment type="caution">
    <text evidence="4">The sequence shown here is derived from an EMBL/GenBank/DDBJ whole genome shotgun (WGS) entry which is preliminary data.</text>
</comment>
<proteinExistence type="predicted"/>